<evidence type="ECO:0000256" key="7">
    <source>
        <dbReference type="ARBA" id="ARBA00023136"/>
    </source>
</evidence>
<evidence type="ECO:0000256" key="2">
    <source>
        <dbReference type="ARBA" id="ARBA00010072"/>
    </source>
</evidence>
<evidence type="ECO:0000313" key="11">
    <source>
        <dbReference type="Proteomes" id="UP000430564"/>
    </source>
</evidence>
<keyword evidence="5 8" id="KW-0812">Transmembrane</keyword>
<keyword evidence="6 8" id="KW-1133">Transmembrane helix</keyword>
<dbReference type="EMBL" id="WEHX01000001">
    <property type="protein sequence ID" value="KAB7663319.1"/>
    <property type="molecule type" value="Genomic_DNA"/>
</dbReference>
<keyword evidence="3 8" id="KW-0813">Transport</keyword>
<feature type="transmembrane region" description="Helical" evidence="8">
    <location>
        <begin position="94"/>
        <end position="113"/>
    </location>
</feature>
<feature type="transmembrane region" description="Helical" evidence="8">
    <location>
        <begin position="196"/>
        <end position="213"/>
    </location>
</feature>
<protein>
    <submittedName>
        <fullName evidence="10">Amino acid ABC transporter permease</fullName>
    </submittedName>
</protein>
<feature type="transmembrane region" description="Helical" evidence="8">
    <location>
        <begin position="225"/>
        <end position="242"/>
    </location>
</feature>
<dbReference type="RefSeq" id="WP_152157254.1">
    <property type="nucleotide sequence ID" value="NZ_WEHX01000001.1"/>
</dbReference>
<comment type="caution">
    <text evidence="10">The sequence shown here is derived from an EMBL/GenBank/DDBJ whole genome shotgun (WGS) entry which is preliminary data.</text>
</comment>
<accession>A0A6I1EWQ6</accession>
<dbReference type="InterPro" id="IPR010065">
    <property type="entry name" value="AA_ABC_transptr_permease_3TM"/>
</dbReference>
<dbReference type="GO" id="GO:0022857">
    <property type="term" value="F:transmembrane transporter activity"/>
    <property type="evidence" value="ECO:0007669"/>
    <property type="project" value="InterPro"/>
</dbReference>
<dbReference type="Gene3D" id="1.10.3720.10">
    <property type="entry name" value="MetI-like"/>
    <property type="match status" value="1"/>
</dbReference>
<feature type="transmembrane region" description="Helical" evidence="8">
    <location>
        <begin position="120"/>
        <end position="141"/>
    </location>
</feature>
<evidence type="ECO:0000256" key="3">
    <source>
        <dbReference type="ARBA" id="ARBA00022448"/>
    </source>
</evidence>
<reference evidence="10 11" key="1">
    <citation type="submission" date="2019-10" db="EMBL/GenBank/DDBJ databases">
        <title>Genome diversity of Sutterella seckii.</title>
        <authorList>
            <person name="Chaplin A.V."/>
            <person name="Sokolova S.R."/>
            <person name="Mosin K.A."/>
            <person name="Ivanova E.L."/>
            <person name="Kochetkova T.O."/>
            <person name="Goltsov A.Y."/>
            <person name="Trofimov D.Y."/>
            <person name="Efimov B.A."/>
        </authorList>
    </citation>
    <scope>NUCLEOTIDE SEQUENCE [LARGE SCALE GENOMIC DNA]</scope>
    <source>
        <strain evidence="10 11">ASD393</strain>
    </source>
</reference>
<proteinExistence type="inferred from homology"/>
<dbReference type="Proteomes" id="UP000430564">
    <property type="component" value="Unassembled WGS sequence"/>
</dbReference>
<dbReference type="AlphaFoldDB" id="A0A6I1EWQ6"/>
<evidence type="ECO:0000313" key="10">
    <source>
        <dbReference type="EMBL" id="KAB7663319.1"/>
    </source>
</evidence>
<evidence type="ECO:0000256" key="8">
    <source>
        <dbReference type="RuleBase" id="RU363032"/>
    </source>
</evidence>
<evidence type="ECO:0000256" key="5">
    <source>
        <dbReference type="ARBA" id="ARBA00022692"/>
    </source>
</evidence>
<dbReference type="PANTHER" id="PTHR30614:SF41">
    <property type="entry name" value="INNER MEMBRANE AMINO-ACID ABC TRANSPORTER PERMEASE PROTEIN YHDY"/>
    <property type="match status" value="1"/>
</dbReference>
<dbReference type="InterPro" id="IPR043429">
    <property type="entry name" value="ArtM/GltK/GlnP/TcyL/YhdX-like"/>
</dbReference>
<dbReference type="Pfam" id="PF00528">
    <property type="entry name" value="BPD_transp_1"/>
    <property type="match status" value="1"/>
</dbReference>
<evidence type="ECO:0000259" key="9">
    <source>
        <dbReference type="PROSITE" id="PS50928"/>
    </source>
</evidence>
<dbReference type="InterPro" id="IPR000515">
    <property type="entry name" value="MetI-like"/>
</dbReference>
<gene>
    <name evidence="10" type="ORF">GBM95_00295</name>
</gene>
<feature type="transmembrane region" description="Helical" evidence="8">
    <location>
        <begin position="26"/>
        <end position="50"/>
    </location>
</feature>
<sequence>MPEIQITGTPGGLWERLRASCFYSPGASVVSVVLGAVILFVLCWFIKWAVLDAVWSADVNACRKAAGACWGFVTEKWRLIIFGRFPYELQWRPALATFIIVLMLVISAVPSLWSHRGLRMLLWGWVASFAAFFVLMIGGIFGLEEISTDMWGGLPLTVILTLLGMAASSPLGILLAIGRRSRLPIISAVSTGYIELVRGVPLITVLFVAAFVFPLLMPEWMKVDAFWRVTIGITLFQAAYMAETVRGGLQTIPRGQFAAARSLGLTERQCYTSVILPQALVAIIPAFVNSLLSCFMDTSLVMVVSMYDLTGSLKLALGDALWRPYFIEGYAFIVMVYFVSSFIISRYSQWLEGRLQGIKSRRTIQI</sequence>
<evidence type="ECO:0000256" key="4">
    <source>
        <dbReference type="ARBA" id="ARBA00022475"/>
    </source>
</evidence>
<dbReference type="PANTHER" id="PTHR30614">
    <property type="entry name" value="MEMBRANE COMPONENT OF AMINO ACID ABC TRANSPORTER"/>
    <property type="match status" value="1"/>
</dbReference>
<dbReference type="PROSITE" id="PS50928">
    <property type="entry name" value="ABC_TM1"/>
    <property type="match status" value="1"/>
</dbReference>
<feature type="transmembrane region" description="Helical" evidence="8">
    <location>
        <begin position="153"/>
        <end position="175"/>
    </location>
</feature>
<dbReference type="GO" id="GO:0043190">
    <property type="term" value="C:ATP-binding cassette (ABC) transporter complex"/>
    <property type="evidence" value="ECO:0007669"/>
    <property type="project" value="InterPro"/>
</dbReference>
<comment type="similarity">
    <text evidence="2">Belongs to the binding-protein-dependent transport system permease family. HisMQ subfamily.</text>
</comment>
<feature type="transmembrane region" description="Helical" evidence="8">
    <location>
        <begin position="279"/>
        <end position="305"/>
    </location>
</feature>
<dbReference type="InterPro" id="IPR035906">
    <property type="entry name" value="MetI-like_sf"/>
</dbReference>
<keyword evidence="4" id="KW-1003">Cell membrane</keyword>
<dbReference type="OrthoDB" id="9771188at2"/>
<feature type="domain" description="ABC transmembrane type-1" evidence="9">
    <location>
        <begin position="154"/>
        <end position="348"/>
    </location>
</feature>
<name>A0A6I1EWQ6_9BURK</name>
<evidence type="ECO:0000256" key="6">
    <source>
        <dbReference type="ARBA" id="ARBA00022989"/>
    </source>
</evidence>
<comment type="subcellular location">
    <subcellularLocation>
        <location evidence="1">Cell inner membrane</location>
        <topology evidence="1">Multi-pass membrane protein</topology>
    </subcellularLocation>
    <subcellularLocation>
        <location evidence="8">Cell membrane</location>
        <topology evidence="8">Multi-pass membrane protein</topology>
    </subcellularLocation>
</comment>
<dbReference type="CDD" id="cd06261">
    <property type="entry name" value="TM_PBP2"/>
    <property type="match status" value="1"/>
</dbReference>
<organism evidence="10 11">
    <name type="scientific">Sutterella seckii</name>
    <dbReference type="NCBI Taxonomy" id="1944635"/>
    <lineage>
        <taxon>Bacteria</taxon>
        <taxon>Pseudomonadati</taxon>
        <taxon>Pseudomonadota</taxon>
        <taxon>Betaproteobacteria</taxon>
        <taxon>Burkholderiales</taxon>
        <taxon>Sutterellaceae</taxon>
        <taxon>Sutterella</taxon>
    </lineage>
</organism>
<dbReference type="NCBIfam" id="TIGR01726">
    <property type="entry name" value="HEQRo_perm_3TM"/>
    <property type="match status" value="1"/>
</dbReference>
<feature type="transmembrane region" description="Helical" evidence="8">
    <location>
        <begin position="325"/>
        <end position="344"/>
    </location>
</feature>
<dbReference type="GO" id="GO:0006865">
    <property type="term" value="P:amino acid transport"/>
    <property type="evidence" value="ECO:0007669"/>
    <property type="project" value="TreeGrafter"/>
</dbReference>
<dbReference type="SUPFAM" id="SSF161098">
    <property type="entry name" value="MetI-like"/>
    <property type="match status" value="1"/>
</dbReference>
<keyword evidence="7 8" id="KW-0472">Membrane</keyword>
<evidence type="ECO:0000256" key="1">
    <source>
        <dbReference type="ARBA" id="ARBA00004429"/>
    </source>
</evidence>